<evidence type="ECO:0000313" key="5">
    <source>
        <dbReference type="Proteomes" id="UP000037600"/>
    </source>
</evidence>
<dbReference type="InterPro" id="IPR044996">
    <property type="entry name" value="COQ10-like"/>
</dbReference>
<dbReference type="InterPro" id="IPR005031">
    <property type="entry name" value="COQ10_START"/>
</dbReference>
<keyword evidence="2" id="KW-1277">Toxin-antitoxin system</keyword>
<evidence type="ECO:0000313" key="4">
    <source>
        <dbReference type="EMBL" id="KMT65481.1"/>
    </source>
</evidence>
<organism evidence="4 5">
    <name type="scientific">Catenovulum maritimum</name>
    <dbReference type="NCBI Taxonomy" id="1513271"/>
    <lineage>
        <taxon>Bacteria</taxon>
        <taxon>Pseudomonadati</taxon>
        <taxon>Pseudomonadota</taxon>
        <taxon>Gammaproteobacteria</taxon>
        <taxon>Alteromonadales</taxon>
        <taxon>Alteromonadaceae</taxon>
        <taxon>Catenovulum</taxon>
    </lineage>
</organism>
<accession>A0A0J8JLN8</accession>
<evidence type="ECO:0000256" key="2">
    <source>
        <dbReference type="ARBA" id="ARBA00022649"/>
    </source>
</evidence>
<dbReference type="Gene3D" id="3.30.530.20">
    <property type="match status" value="1"/>
</dbReference>
<dbReference type="GO" id="GO:0045333">
    <property type="term" value="P:cellular respiration"/>
    <property type="evidence" value="ECO:0007669"/>
    <property type="project" value="InterPro"/>
</dbReference>
<dbReference type="PANTHER" id="PTHR12901">
    <property type="entry name" value="SPERM PROTEIN HOMOLOG"/>
    <property type="match status" value="1"/>
</dbReference>
<evidence type="ECO:0000256" key="1">
    <source>
        <dbReference type="ARBA" id="ARBA00008918"/>
    </source>
</evidence>
<dbReference type="EMBL" id="LAZL01000011">
    <property type="protein sequence ID" value="KMT65481.1"/>
    <property type="molecule type" value="Genomic_DNA"/>
</dbReference>
<evidence type="ECO:0000259" key="3">
    <source>
        <dbReference type="Pfam" id="PF03364"/>
    </source>
</evidence>
<gene>
    <name evidence="4" type="ORF">XM47_09015</name>
</gene>
<dbReference type="STRING" id="1513271.XM47_09015"/>
<dbReference type="SUPFAM" id="SSF55961">
    <property type="entry name" value="Bet v1-like"/>
    <property type="match status" value="1"/>
</dbReference>
<comment type="similarity">
    <text evidence="1">Belongs to the ribosome association toxin RatA family.</text>
</comment>
<dbReference type="OrthoDB" id="9804759at2"/>
<dbReference type="GO" id="GO:0048039">
    <property type="term" value="F:ubiquinone binding"/>
    <property type="evidence" value="ECO:0007669"/>
    <property type="project" value="InterPro"/>
</dbReference>
<sequence length="144" mass="16182">MPAIHRHALVMHSAKNMYDLVNDVSAYSKFLPDCQDVKVIEKTDIEQKASLLVGKGGITKWFTTHNKMCDGKSIEINLVDGPFKKLTGTWQFQEIDEDACKVILDLEFEFSSKLIAMAFGSVFSHMANNMVKAFVDRASKVYTA</sequence>
<reference evidence="4 5" key="1">
    <citation type="submission" date="2015-04" db="EMBL/GenBank/DDBJ databases">
        <title>Draft Genome Sequence of the Novel Agar-Digesting Marine Bacterium Q1.</title>
        <authorList>
            <person name="Li Y."/>
            <person name="Li D."/>
            <person name="Chen G."/>
            <person name="Du Z."/>
        </authorList>
    </citation>
    <scope>NUCLEOTIDE SEQUENCE [LARGE SCALE GENOMIC DNA]</scope>
    <source>
        <strain evidence="4 5">Q1</strain>
    </source>
</reference>
<dbReference type="PANTHER" id="PTHR12901:SF10">
    <property type="entry name" value="COENZYME Q-BINDING PROTEIN COQ10, MITOCHONDRIAL"/>
    <property type="match status" value="1"/>
</dbReference>
<dbReference type="AlphaFoldDB" id="A0A0J8JLN8"/>
<dbReference type="InterPro" id="IPR023393">
    <property type="entry name" value="START-like_dom_sf"/>
</dbReference>
<dbReference type="PATRIC" id="fig|1513271.3.peg.1836"/>
<proteinExistence type="inferred from homology"/>
<dbReference type="Pfam" id="PF03364">
    <property type="entry name" value="Polyketide_cyc"/>
    <property type="match status" value="1"/>
</dbReference>
<name>A0A0J8JLN8_9ALTE</name>
<comment type="caution">
    <text evidence="4">The sequence shown here is derived from an EMBL/GenBank/DDBJ whole genome shotgun (WGS) entry which is preliminary data.</text>
</comment>
<keyword evidence="5" id="KW-1185">Reference proteome</keyword>
<dbReference type="CDD" id="cd07813">
    <property type="entry name" value="COQ10p_like"/>
    <property type="match status" value="1"/>
</dbReference>
<feature type="domain" description="Coenzyme Q-binding protein COQ10 START" evidence="3">
    <location>
        <begin position="12"/>
        <end position="134"/>
    </location>
</feature>
<protein>
    <submittedName>
        <fullName evidence="4">Cyclase</fullName>
    </submittedName>
</protein>
<dbReference type="Proteomes" id="UP000037600">
    <property type="component" value="Unassembled WGS sequence"/>
</dbReference>
<dbReference type="RefSeq" id="WP_048691783.1">
    <property type="nucleotide sequence ID" value="NZ_KQ130488.1"/>
</dbReference>